<dbReference type="STRING" id="1514971.AUR64_16270"/>
<proteinExistence type="inferred from homology"/>
<organism evidence="5 6">
    <name type="scientific">Haloprofundus marisrubri</name>
    <dbReference type="NCBI Taxonomy" id="1514971"/>
    <lineage>
        <taxon>Archaea</taxon>
        <taxon>Methanobacteriati</taxon>
        <taxon>Methanobacteriota</taxon>
        <taxon>Stenosarchaea group</taxon>
        <taxon>Halobacteria</taxon>
        <taxon>Halobacteriales</taxon>
        <taxon>Haloferacaceae</taxon>
        <taxon>Haloprofundus</taxon>
    </lineage>
</organism>
<dbReference type="Proteomes" id="UP000054387">
    <property type="component" value="Unassembled WGS sequence"/>
</dbReference>
<evidence type="ECO:0000313" key="6">
    <source>
        <dbReference type="Proteomes" id="UP000054387"/>
    </source>
</evidence>
<dbReference type="Gene3D" id="3.40.630.30">
    <property type="match status" value="1"/>
</dbReference>
<dbReference type="OrthoDB" id="120213at2157"/>
<dbReference type="SUPFAM" id="SSF55729">
    <property type="entry name" value="Acyl-CoA N-acyltransferases (Nat)"/>
    <property type="match status" value="1"/>
</dbReference>
<dbReference type="PANTHER" id="PTHR43792:SF8">
    <property type="entry name" value="[RIBOSOMAL PROTEIN US5]-ALANINE N-ACETYLTRANSFERASE"/>
    <property type="match status" value="1"/>
</dbReference>
<dbReference type="PANTHER" id="PTHR43792">
    <property type="entry name" value="GNAT FAMILY, PUTATIVE (AFU_ORTHOLOGUE AFUA_3G00765)-RELATED-RELATED"/>
    <property type="match status" value="1"/>
</dbReference>
<dbReference type="EMBL" id="LOPU01000029">
    <property type="protein sequence ID" value="KTG09336.1"/>
    <property type="molecule type" value="Genomic_DNA"/>
</dbReference>
<dbReference type="InterPro" id="IPR000182">
    <property type="entry name" value="GNAT_dom"/>
</dbReference>
<keyword evidence="2" id="KW-0012">Acyltransferase</keyword>
<reference evidence="5 6" key="1">
    <citation type="submission" date="2015-12" db="EMBL/GenBank/DDBJ databases">
        <title>Haloprofundus marisrubri gen. nov., sp. nov., an extremely halophilic archaeon isolated from the Discovery deep brine-seawater interface in the Red Sea.</title>
        <authorList>
            <person name="Zhang G."/>
            <person name="Stingl U."/>
            <person name="Rashid M."/>
        </authorList>
    </citation>
    <scope>NUCLEOTIDE SEQUENCE [LARGE SCALE GENOMIC DNA]</scope>
    <source>
        <strain evidence="5 6">SB9</strain>
    </source>
</reference>
<protein>
    <submittedName>
        <fullName evidence="5">Protein acetyltransferase</fullName>
    </submittedName>
</protein>
<comment type="similarity">
    <text evidence="3">Belongs to the acetyltransferase family. RimJ subfamily.</text>
</comment>
<feature type="domain" description="N-acetyltransferase" evidence="4">
    <location>
        <begin position="12"/>
        <end position="173"/>
    </location>
</feature>
<dbReference type="PROSITE" id="PS51186">
    <property type="entry name" value="GNAT"/>
    <property type="match status" value="1"/>
</dbReference>
<sequence length="184" mass="20513">MPGAVVARDERVTLRTFEREDIPFLQRAHANPEIRYQMGKPLKNRAELESWTDDATDRFVVCLDDEAASPGDADDAHVTPIGVVTVEDADWRRPELTYWLVPERHGDGYGTEAVSLAIDYTFRTYAHPAVGACAYESNDASRGLLESLGFVEEGCTRMGFFADGGYVDTVQYGLLRSEWDAANE</sequence>
<dbReference type="GO" id="GO:0016747">
    <property type="term" value="F:acyltransferase activity, transferring groups other than amino-acyl groups"/>
    <property type="evidence" value="ECO:0007669"/>
    <property type="project" value="InterPro"/>
</dbReference>
<evidence type="ECO:0000256" key="1">
    <source>
        <dbReference type="ARBA" id="ARBA00022679"/>
    </source>
</evidence>
<evidence type="ECO:0000256" key="2">
    <source>
        <dbReference type="ARBA" id="ARBA00023315"/>
    </source>
</evidence>
<evidence type="ECO:0000313" key="5">
    <source>
        <dbReference type="EMBL" id="KTG09336.1"/>
    </source>
</evidence>
<keyword evidence="1 5" id="KW-0808">Transferase</keyword>
<comment type="caution">
    <text evidence="5">The sequence shown here is derived from an EMBL/GenBank/DDBJ whole genome shotgun (WGS) entry which is preliminary data.</text>
</comment>
<gene>
    <name evidence="5" type="ORF">AUR64_16270</name>
</gene>
<name>A0A0W1R7H9_9EURY</name>
<keyword evidence="6" id="KW-1185">Reference proteome</keyword>
<evidence type="ECO:0000259" key="4">
    <source>
        <dbReference type="PROSITE" id="PS51186"/>
    </source>
</evidence>
<dbReference type="InterPro" id="IPR016181">
    <property type="entry name" value="Acyl_CoA_acyltransferase"/>
</dbReference>
<dbReference type="RefSeq" id="WP_058582488.1">
    <property type="nucleotide sequence ID" value="NZ_LOPU01000029.1"/>
</dbReference>
<dbReference type="AlphaFoldDB" id="A0A0W1R7H9"/>
<dbReference type="Pfam" id="PF13302">
    <property type="entry name" value="Acetyltransf_3"/>
    <property type="match status" value="1"/>
</dbReference>
<evidence type="ECO:0000256" key="3">
    <source>
        <dbReference type="ARBA" id="ARBA00038502"/>
    </source>
</evidence>
<dbReference type="InterPro" id="IPR051531">
    <property type="entry name" value="N-acetyltransferase"/>
</dbReference>
<accession>A0A0W1R7H9</accession>